<evidence type="ECO:0000313" key="3">
    <source>
        <dbReference type="Proteomes" id="UP001221898"/>
    </source>
</evidence>
<comment type="caution">
    <text evidence="2">The sequence shown here is derived from an EMBL/GenBank/DDBJ whole genome shotgun (WGS) entry which is preliminary data.</text>
</comment>
<feature type="region of interest" description="Disordered" evidence="1">
    <location>
        <begin position="22"/>
        <end position="96"/>
    </location>
</feature>
<protein>
    <submittedName>
        <fullName evidence="2">Uncharacterized protein</fullName>
    </submittedName>
</protein>
<dbReference type="AlphaFoldDB" id="A0AAD7WE36"/>
<evidence type="ECO:0000313" key="2">
    <source>
        <dbReference type="EMBL" id="KAJ8393731.1"/>
    </source>
</evidence>
<dbReference type="Proteomes" id="UP001221898">
    <property type="component" value="Unassembled WGS sequence"/>
</dbReference>
<feature type="compositionally biased region" description="Polar residues" evidence="1">
    <location>
        <begin position="81"/>
        <end position="96"/>
    </location>
</feature>
<dbReference type="EMBL" id="JAINUG010000134">
    <property type="protein sequence ID" value="KAJ8393731.1"/>
    <property type="molecule type" value="Genomic_DNA"/>
</dbReference>
<accession>A0AAD7WE36</accession>
<reference evidence="2" key="1">
    <citation type="journal article" date="2023" name="Science">
        <title>Genome structures resolve the early diversification of teleost fishes.</title>
        <authorList>
            <person name="Parey E."/>
            <person name="Louis A."/>
            <person name="Montfort J."/>
            <person name="Bouchez O."/>
            <person name="Roques C."/>
            <person name="Iampietro C."/>
            <person name="Lluch J."/>
            <person name="Castinel A."/>
            <person name="Donnadieu C."/>
            <person name="Desvignes T."/>
            <person name="Floi Bucao C."/>
            <person name="Jouanno E."/>
            <person name="Wen M."/>
            <person name="Mejri S."/>
            <person name="Dirks R."/>
            <person name="Jansen H."/>
            <person name="Henkel C."/>
            <person name="Chen W.J."/>
            <person name="Zahm M."/>
            <person name="Cabau C."/>
            <person name="Klopp C."/>
            <person name="Thompson A.W."/>
            <person name="Robinson-Rechavi M."/>
            <person name="Braasch I."/>
            <person name="Lecointre G."/>
            <person name="Bobe J."/>
            <person name="Postlethwait J.H."/>
            <person name="Berthelot C."/>
            <person name="Roest Crollius H."/>
            <person name="Guiguen Y."/>
        </authorList>
    </citation>
    <scope>NUCLEOTIDE SEQUENCE</scope>
    <source>
        <strain evidence="2">NC1722</strain>
    </source>
</reference>
<name>A0AAD7WE36_9TELE</name>
<evidence type="ECO:0000256" key="1">
    <source>
        <dbReference type="SAM" id="MobiDB-lite"/>
    </source>
</evidence>
<keyword evidence="3" id="KW-1185">Reference proteome</keyword>
<feature type="compositionally biased region" description="Basic and acidic residues" evidence="1">
    <location>
        <begin position="40"/>
        <end position="55"/>
    </location>
</feature>
<organism evidence="2 3">
    <name type="scientific">Aldrovandia affinis</name>
    <dbReference type="NCBI Taxonomy" id="143900"/>
    <lineage>
        <taxon>Eukaryota</taxon>
        <taxon>Metazoa</taxon>
        <taxon>Chordata</taxon>
        <taxon>Craniata</taxon>
        <taxon>Vertebrata</taxon>
        <taxon>Euteleostomi</taxon>
        <taxon>Actinopterygii</taxon>
        <taxon>Neopterygii</taxon>
        <taxon>Teleostei</taxon>
        <taxon>Notacanthiformes</taxon>
        <taxon>Halosauridae</taxon>
        <taxon>Aldrovandia</taxon>
    </lineage>
</organism>
<proteinExistence type="predicted"/>
<sequence>MRGWGRFQMGWYGQQGELHRRAGFCQGGNGEESEEQIEQNEERTEGKKNQTDTHQDSAVSEPERGVQGQGFPDGPSARKPSCSSIAAPQQGLQYSK</sequence>
<gene>
    <name evidence="2" type="ORF">AAFF_G00057840</name>
</gene>